<dbReference type="RefSeq" id="WP_228443413.1">
    <property type="nucleotide sequence ID" value="NZ_CP027033.1"/>
</dbReference>
<evidence type="ECO:0000313" key="3">
    <source>
        <dbReference type="Proteomes" id="UP000258613"/>
    </source>
</evidence>
<reference evidence="3" key="1">
    <citation type="submission" date="2018-02" db="EMBL/GenBank/DDBJ databases">
        <title>Phenotypic and genomic properties of facultatively anaerobic sulfur-reducing natronoarchaea from hypersaline soda lakes.</title>
        <authorList>
            <person name="Sorokin D.Y."/>
            <person name="Kublanov I.V."/>
            <person name="Roman P."/>
            <person name="Sinninghe Damste J.S."/>
            <person name="Golyshin P.N."/>
            <person name="Rojo D."/>
            <person name="Ciordia S."/>
            <person name="Mena M.D.C."/>
            <person name="Ferrer M."/>
            <person name="Messina E."/>
            <person name="Smedile F."/>
            <person name="La Spada G."/>
            <person name="La Cono V."/>
            <person name="Yakimov M.M."/>
        </authorList>
    </citation>
    <scope>NUCLEOTIDE SEQUENCE [LARGE SCALE GENOMIC DNA]</scope>
    <source>
        <strain evidence="3">AArc-Mg</strain>
    </source>
</reference>
<feature type="region of interest" description="Disordered" evidence="1">
    <location>
        <begin position="363"/>
        <end position="382"/>
    </location>
</feature>
<gene>
    <name evidence="2" type="ORF">AArcMg_2365</name>
</gene>
<dbReference type="SUPFAM" id="SSF52540">
    <property type="entry name" value="P-loop containing nucleoside triphosphate hydrolases"/>
    <property type="match status" value="1"/>
</dbReference>
<dbReference type="InterPro" id="IPR027417">
    <property type="entry name" value="P-loop_NTPase"/>
</dbReference>
<dbReference type="AlphaFoldDB" id="A0A346PS64"/>
<evidence type="ECO:0000256" key="1">
    <source>
        <dbReference type="SAM" id="MobiDB-lite"/>
    </source>
</evidence>
<sequence length="441" mass="48491">MSNGGYDAADLADQIREGEVNANIDGVLTDSKSIGNLILAAERAGLEDDTSPLLGGLTRTSETDMLRKARQRGHVPSMNAATGLSEQRIDATGYDRLVNACKPAAQQMLIKGPKGSGKTVFGINLVQELWREFDEDLAIATNVRGPDEYDDVTYIDSMSGLLEWVRDTPGEKVALMDEWSTEMNAHANPGGQVRQTTSQFINALRKGQGGSTRLVIVGHEHDTDIAAILRNQSDVVITKDGKADEGMADLATVYEGWQAYLEDDHWFKVRGLFDVPSSSPWGADTNYFATFDLDLDSPHQQIQKGKLVENWEDYQDDAGTDEDDDSSEVVCRGIKSNGDDCNALTSHESGFCRYHRGQWDGDADPRLEETDNQGEPTDNRVDQEDEMTDCLHCGQQTTNRVDDEPICMDCEVSGITPDAAKLVDEMDDPLQELQSALDLDS</sequence>
<dbReference type="GeneID" id="37642853"/>
<name>A0A346PS64_9EURY</name>
<accession>A0A346PS64</accession>
<evidence type="ECO:0000313" key="2">
    <source>
        <dbReference type="EMBL" id="AXR82359.1"/>
    </source>
</evidence>
<keyword evidence="3" id="KW-1185">Reference proteome</keyword>
<proteinExistence type="predicted"/>
<organism evidence="2 3">
    <name type="scientific">Natrarchaeobaculum sulfurireducens</name>
    <dbReference type="NCBI Taxonomy" id="2044521"/>
    <lineage>
        <taxon>Archaea</taxon>
        <taxon>Methanobacteriati</taxon>
        <taxon>Methanobacteriota</taxon>
        <taxon>Stenosarchaea group</taxon>
        <taxon>Halobacteria</taxon>
        <taxon>Halobacteriales</taxon>
        <taxon>Natrialbaceae</taxon>
        <taxon>Natrarchaeobaculum</taxon>
    </lineage>
</organism>
<dbReference type="EMBL" id="CP027033">
    <property type="protein sequence ID" value="AXR82359.1"/>
    <property type="molecule type" value="Genomic_DNA"/>
</dbReference>
<protein>
    <submittedName>
        <fullName evidence="2">Uncharacterized protein</fullName>
    </submittedName>
</protein>
<dbReference type="KEGG" id="nag:AArcMg_2365"/>
<dbReference type="Proteomes" id="UP000258613">
    <property type="component" value="Chromosome"/>
</dbReference>